<dbReference type="EMBL" id="JADNRY010000084">
    <property type="protein sequence ID" value="KAF9066658.1"/>
    <property type="molecule type" value="Genomic_DNA"/>
</dbReference>
<dbReference type="OrthoDB" id="5841748at2759"/>
<protein>
    <submittedName>
        <fullName evidence="1">Uncharacterized protein</fullName>
    </submittedName>
</protein>
<sequence>MLSHSRLACKIALLSYHLPLGELIAELLSSIKNETWLEVSLWFSVILCRAQSRIAACKIMLNMCEGSKSSKSFWGCRRLTFPEPFDSANSDGRATFQRKTYGKQGKTLWDARKDEGPKRELVVIALSNTQGVNNTVSAHRVVEISNLRADANIMEAYKTARKDCLIEKDGRCTTDGQWKRFHSFLTATWDPGFKKHLAIIAQHMGLLLLCLTDSIIIPLNTTQYALELDSYLDEVEALLSSPNVQDKTSPALTILLDIEKADAEKHFKKLRSKMPSFPGNAKTDSSCKTQSPLSRRLKKWIKGIFGVDHQKQKEAFMTQSWESLLSGSESSEDEDRTIAGWLEHRLSRYLGIYVFKTIALTWVTKLRQLLELSREKPSWGVRVYEGTRQTLALARIVISSPRPNSGPSYDISTKEPSLWSRIIPY</sequence>
<reference evidence="1" key="1">
    <citation type="submission" date="2020-11" db="EMBL/GenBank/DDBJ databases">
        <authorList>
            <consortium name="DOE Joint Genome Institute"/>
            <person name="Ahrendt S."/>
            <person name="Riley R."/>
            <person name="Andreopoulos W."/>
            <person name="Labutti K."/>
            <person name="Pangilinan J."/>
            <person name="Ruiz-Duenas F.J."/>
            <person name="Barrasa J.M."/>
            <person name="Sanchez-Garcia M."/>
            <person name="Camarero S."/>
            <person name="Miyauchi S."/>
            <person name="Serrano A."/>
            <person name="Linde D."/>
            <person name="Babiker R."/>
            <person name="Drula E."/>
            <person name="Ayuso-Fernandez I."/>
            <person name="Pacheco R."/>
            <person name="Padilla G."/>
            <person name="Ferreira P."/>
            <person name="Barriuso J."/>
            <person name="Kellner H."/>
            <person name="Castanera R."/>
            <person name="Alfaro M."/>
            <person name="Ramirez L."/>
            <person name="Pisabarro A.G."/>
            <person name="Kuo A."/>
            <person name="Tritt A."/>
            <person name="Lipzen A."/>
            <person name="He G."/>
            <person name="Yan M."/>
            <person name="Ng V."/>
            <person name="Cullen D."/>
            <person name="Martin F."/>
            <person name="Rosso M.-N."/>
            <person name="Henrissat B."/>
            <person name="Hibbett D."/>
            <person name="Martinez A.T."/>
            <person name="Grigoriev I.V."/>
        </authorList>
    </citation>
    <scope>NUCLEOTIDE SEQUENCE</scope>
    <source>
        <strain evidence="1">AH 40177</strain>
    </source>
</reference>
<dbReference type="Proteomes" id="UP000772434">
    <property type="component" value="Unassembled WGS sequence"/>
</dbReference>
<keyword evidence="2" id="KW-1185">Reference proteome</keyword>
<proteinExistence type="predicted"/>
<name>A0A9P5PNN4_9AGAR</name>
<organism evidence="1 2">
    <name type="scientific">Rhodocollybia butyracea</name>
    <dbReference type="NCBI Taxonomy" id="206335"/>
    <lineage>
        <taxon>Eukaryota</taxon>
        <taxon>Fungi</taxon>
        <taxon>Dikarya</taxon>
        <taxon>Basidiomycota</taxon>
        <taxon>Agaricomycotina</taxon>
        <taxon>Agaricomycetes</taxon>
        <taxon>Agaricomycetidae</taxon>
        <taxon>Agaricales</taxon>
        <taxon>Marasmiineae</taxon>
        <taxon>Omphalotaceae</taxon>
        <taxon>Rhodocollybia</taxon>
    </lineage>
</organism>
<accession>A0A9P5PNN4</accession>
<comment type="caution">
    <text evidence="1">The sequence shown here is derived from an EMBL/GenBank/DDBJ whole genome shotgun (WGS) entry which is preliminary data.</text>
</comment>
<gene>
    <name evidence="1" type="ORF">BDP27DRAFT_1404315</name>
</gene>
<evidence type="ECO:0000313" key="1">
    <source>
        <dbReference type="EMBL" id="KAF9066658.1"/>
    </source>
</evidence>
<evidence type="ECO:0000313" key="2">
    <source>
        <dbReference type="Proteomes" id="UP000772434"/>
    </source>
</evidence>
<dbReference type="AlphaFoldDB" id="A0A9P5PNN4"/>